<evidence type="ECO:0000256" key="6">
    <source>
        <dbReference type="ARBA" id="ARBA00022884"/>
    </source>
</evidence>
<keyword evidence="1 9" id="KW-0820">tRNA-binding</keyword>
<keyword evidence="4 9" id="KW-0949">S-adenosyl-L-methionine</keyword>
<organism evidence="11 12">
    <name type="scientific">Holothuria leucospilota</name>
    <name type="common">Black long sea cucumber</name>
    <name type="synonym">Mertensiothuria leucospilota</name>
    <dbReference type="NCBI Taxonomy" id="206669"/>
    <lineage>
        <taxon>Eukaryota</taxon>
        <taxon>Metazoa</taxon>
        <taxon>Echinodermata</taxon>
        <taxon>Eleutherozoa</taxon>
        <taxon>Echinozoa</taxon>
        <taxon>Holothuroidea</taxon>
        <taxon>Aspidochirotacea</taxon>
        <taxon>Aspidochirotida</taxon>
        <taxon>Holothuriidae</taxon>
        <taxon>Holothuria</taxon>
    </lineage>
</organism>
<dbReference type="GO" id="GO:0160104">
    <property type="term" value="F:tRNA (guanine(26)-N2)-dimethyltransferase activity"/>
    <property type="evidence" value="ECO:0007669"/>
    <property type="project" value="UniProtKB-EC"/>
</dbReference>
<evidence type="ECO:0000256" key="10">
    <source>
        <dbReference type="SAM" id="MobiDB-lite"/>
    </source>
</evidence>
<dbReference type="GO" id="GO:0002940">
    <property type="term" value="P:tRNA N2-guanine methylation"/>
    <property type="evidence" value="ECO:0007669"/>
    <property type="project" value="TreeGrafter"/>
</dbReference>
<evidence type="ECO:0000313" key="12">
    <source>
        <dbReference type="Proteomes" id="UP001152320"/>
    </source>
</evidence>
<dbReference type="EC" id="2.1.1.216" evidence="7"/>
<dbReference type="Pfam" id="PF02005">
    <property type="entry name" value="TRM"/>
    <property type="match status" value="1"/>
</dbReference>
<keyword evidence="3 9" id="KW-0808">Transferase</keyword>
<dbReference type="GO" id="GO:0000049">
    <property type="term" value="F:tRNA binding"/>
    <property type="evidence" value="ECO:0007669"/>
    <property type="project" value="UniProtKB-UniRule"/>
</dbReference>
<evidence type="ECO:0000256" key="9">
    <source>
        <dbReference type="PROSITE-ProRule" id="PRU00958"/>
    </source>
</evidence>
<dbReference type="InterPro" id="IPR002905">
    <property type="entry name" value="Trm1"/>
</dbReference>
<dbReference type="GO" id="GO:0005634">
    <property type="term" value="C:nucleus"/>
    <property type="evidence" value="ECO:0007669"/>
    <property type="project" value="TreeGrafter"/>
</dbReference>
<evidence type="ECO:0000256" key="5">
    <source>
        <dbReference type="ARBA" id="ARBA00022694"/>
    </source>
</evidence>
<dbReference type="EMBL" id="JAIZAY010000008">
    <property type="protein sequence ID" value="KAJ8038059.1"/>
    <property type="molecule type" value="Genomic_DNA"/>
</dbReference>
<dbReference type="AlphaFoldDB" id="A0A9Q1C4Q6"/>
<evidence type="ECO:0000256" key="8">
    <source>
        <dbReference type="ARBA" id="ARBA00051897"/>
    </source>
</evidence>
<dbReference type="PROSITE" id="PS51626">
    <property type="entry name" value="SAM_MT_TRM1"/>
    <property type="match status" value="1"/>
</dbReference>
<feature type="region of interest" description="Disordered" evidence="10">
    <location>
        <begin position="88"/>
        <end position="114"/>
    </location>
</feature>
<dbReference type="SUPFAM" id="SSF53335">
    <property type="entry name" value="S-adenosyl-L-methionine-dependent methyltransferases"/>
    <property type="match status" value="1"/>
</dbReference>
<dbReference type="CDD" id="cd02440">
    <property type="entry name" value="AdoMet_MTases"/>
    <property type="match status" value="1"/>
</dbReference>
<accession>A0A9Q1C4Q6</accession>
<keyword evidence="2 9" id="KW-0489">Methyltransferase</keyword>
<reference evidence="11" key="1">
    <citation type="submission" date="2021-10" db="EMBL/GenBank/DDBJ databases">
        <title>Tropical sea cucumber genome reveals ecological adaptation and Cuvierian tubules defense mechanism.</title>
        <authorList>
            <person name="Chen T."/>
        </authorList>
    </citation>
    <scope>NUCLEOTIDE SEQUENCE</scope>
    <source>
        <strain evidence="11">Nanhai2018</strain>
        <tissue evidence="11">Muscle</tissue>
    </source>
</reference>
<evidence type="ECO:0000256" key="2">
    <source>
        <dbReference type="ARBA" id="ARBA00022603"/>
    </source>
</evidence>
<comment type="caution">
    <text evidence="11">The sequence shown here is derived from an EMBL/GenBank/DDBJ whole genome shotgun (WGS) entry which is preliminary data.</text>
</comment>
<evidence type="ECO:0000256" key="1">
    <source>
        <dbReference type="ARBA" id="ARBA00022555"/>
    </source>
</evidence>
<keyword evidence="5 9" id="KW-0819">tRNA processing</keyword>
<protein>
    <recommendedName>
        <fullName evidence="7">tRNA (guanine(26)-N(2))-dimethyltransferase</fullName>
        <ecNumber evidence="7">2.1.1.216</ecNumber>
    </recommendedName>
</protein>
<dbReference type="OrthoDB" id="6349953at2759"/>
<dbReference type="PANTHER" id="PTHR10631:SF3">
    <property type="entry name" value="TRNA (GUANINE(26)-N(2))-DIMETHYLTRANSFERASE"/>
    <property type="match status" value="1"/>
</dbReference>
<proteinExistence type="inferred from homology"/>
<dbReference type="InterPro" id="IPR029063">
    <property type="entry name" value="SAM-dependent_MTases_sf"/>
</dbReference>
<evidence type="ECO:0000313" key="11">
    <source>
        <dbReference type="EMBL" id="KAJ8038059.1"/>
    </source>
</evidence>
<sequence>MIRHFHGGILRNFGRIYSSCQTFRRSNKSCNMSKEEFQIVKEGKAEVLFSKDVFYNPVQEFNRDLSVSVIRHFTEELLQSRGITVSYDENSDNCSEVKEESSETQGNGKKEYSAHPGKKCLNGVKLLEALSASGLRSIRYAKEIPGIERIVANDIAEEAVSAMKRNIKHNNLDQLVEASQADAVLLMYQNPKQYDVIDLDPYGSAGPFIDPAVHSISAGGLLCVTCTDMSVMCGNYGETCFTKYGAFSIKATYSHEMALRILLYAIQASAIRCGRYIEPLLSVSVDFYIRVFVRIHNGQAEAKHAAT</sequence>
<evidence type="ECO:0000256" key="7">
    <source>
        <dbReference type="ARBA" id="ARBA00039099"/>
    </source>
</evidence>
<keyword evidence="6 9" id="KW-0694">RNA-binding</keyword>
<dbReference type="PANTHER" id="PTHR10631">
    <property type="entry name" value="N 2 ,N 2 -DIMETHYLGUANOSINE TRNA METHYLTRANSFERASE"/>
    <property type="match status" value="1"/>
</dbReference>
<comment type="similarity">
    <text evidence="9">Belongs to the class I-like SAM-binding methyltransferase superfamily. Trm1 family.</text>
</comment>
<keyword evidence="12" id="KW-1185">Reference proteome</keyword>
<gene>
    <name evidence="11" type="ORF">HOLleu_19034</name>
</gene>
<evidence type="ECO:0000256" key="3">
    <source>
        <dbReference type="ARBA" id="ARBA00022679"/>
    </source>
</evidence>
<name>A0A9Q1C4Q6_HOLLE</name>
<evidence type="ECO:0000256" key="4">
    <source>
        <dbReference type="ARBA" id="ARBA00022691"/>
    </source>
</evidence>
<comment type="catalytic activity">
    <reaction evidence="8">
        <text>guanosine(26) in tRNA + 2 S-adenosyl-L-methionine = N(2)-dimethylguanosine(26) in tRNA + 2 S-adenosyl-L-homocysteine + 2 H(+)</text>
        <dbReference type="Rhea" id="RHEA:43140"/>
        <dbReference type="Rhea" id="RHEA-COMP:10359"/>
        <dbReference type="Rhea" id="RHEA-COMP:10360"/>
        <dbReference type="ChEBI" id="CHEBI:15378"/>
        <dbReference type="ChEBI" id="CHEBI:57856"/>
        <dbReference type="ChEBI" id="CHEBI:59789"/>
        <dbReference type="ChEBI" id="CHEBI:74269"/>
        <dbReference type="ChEBI" id="CHEBI:74513"/>
        <dbReference type="EC" id="2.1.1.216"/>
    </reaction>
</comment>
<dbReference type="Gene3D" id="3.40.50.150">
    <property type="entry name" value="Vaccinia Virus protein VP39"/>
    <property type="match status" value="1"/>
</dbReference>
<dbReference type="Proteomes" id="UP001152320">
    <property type="component" value="Chromosome 8"/>
</dbReference>